<evidence type="ECO:0000313" key="2">
    <source>
        <dbReference type="EMBL" id="VEL22932.1"/>
    </source>
</evidence>
<dbReference type="Gene3D" id="3.30.1490.180">
    <property type="entry name" value="RNA polymerase ii"/>
    <property type="match status" value="1"/>
</dbReference>
<sequence length="66" mass="7373">MQQLVIRGPHQYPGARSITFPDGKMVQLPSGESSDAVNRRNKLSHHLVPARADLNLGRPVIVRILY</sequence>
<gene>
    <name evidence="2" type="ORF">PXEA_LOCUS16372</name>
</gene>
<dbReference type="EMBL" id="CAAALY010059157">
    <property type="protein sequence ID" value="VEL22932.1"/>
    <property type="molecule type" value="Genomic_DNA"/>
</dbReference>
<feature type="region of interest" description="Disordered" evidence="1">
    <location>
        <begin position="15"/>
        <end position="39"/>
    </location>
</feature>
<proteinExistence type="predicted"/>
<dbReference type="AlphaFoldDB" id="A0A448WXZ5"/>
<comment type="caution">
    <text evidence="2">The sequence shown here is derived from an EMBL/GenBank/DDBJ whole genome shotgun (WGS) entry which is preliminary data.</text>
</comment>
<reference evidence="2" key="1">
    <citation type="submission" date="2018-11" db="EMBL/GenBank/DDBJ databases">
        <authorList>
            <consortium name="Pathogen Informatics"/>
        </authorList>
    </citation>
    <scope>NUCLEOTIDE SEQUENCE</scope>
</reference>
<evidence type="ECO:0000313" key="3">
    <source>
        <dbReference type="Proteomes" id="UP000784294"/>
    </source>
</evidence>
<evidence type="ECO:0000256" key="1">
    <source>
        <dbReference type="SAM" id="MobiDB-lite"/>
    </source>
</evidence>
<accession>A0A448WXZ5</accession>
<protein>
    <submittedName>
        <fullName evidence="2">Uncharacterized protein</fullName>
    </submittedName>
</protein>
<keyword evidence="3" id="KW-1185">Reference proteome</keyword>
<name>A0A448WXZ5_9PLAT</name>
<dbReference type="Proteomes" id="UP000784294">
    <property type="component" value="Unassembled WGS sequence"/>
</dbReference>
<organism evidence="2 3">
    <name type="scientific">Protopolystoma xenopodis</name>
    <dbReference type="NCBI Taxonomy" id="117903"/>
    <lineage>
        <taxon>Eukaryota</taxon>
        <taxon>Metazoa</taxon>
        <taxon>Spiralia</taxon>
        <taxon>Lophotrochozoa</taxon>
        <taxon>Platyhelminthes</taxon>
        <taxon>Monogenea</taxon>
        <taxon>Polyopisthocotylea</taxon>
        <taxon>Polystomatidea</taxon>
        <taxon>Polystomatidae</taxon>
        <taxon>Protopolystoma</taxon>
    </lineage>
</organism>